<dbReference type="EMBL" id="LS992241">
    <property type="protein sequence ID" value="SYX83822.1"/>
    <property type="molecule type" value="Genomic_DNA"/>
</dbReference>
<name>A0A383RB44_PAEAL</name>
<reference evidence="3" key="1">
    <citation type="submission" date="2018-08" db="EMBL/GenBank/DDBJ databases">
        <authorList>
            <person name="Chevrot R."/>
        </authorList>
    </citation>
    <scope>NUCLEOTIDE SEQUENCE [LARGE SCALE GENOMIC DNA]</scope>
</reference>
<dbReference type="AlphaFoldDB" id="A0A383RB44"/>
<keyword evidence="1" id="KW-1133">Transmembrane helix</keyword>
<keyword evidence="1" id="KW-0472">Membrane</keyword>
<evidence type="ECO:0000313" key="2">
    <source>
        <dbReference type="EMBL" id="SYX83822.1"/>
    </source>
</evidence>
<gene>
    <name evidence="2" type="ORF">PBLR_12244</name>
</gene>
<protein>
    <submittedName>
        <fullName evidence="2">Uncharacterized protein</fullName>
    </submittedName>
</protein>
<accession>A0A383RB44</accession>
<keyword evidence="1" id="KW-0812">Transmembrane</keyword>
<organism evidence="2 3">
    <name type="scientific">Paenibacillus alvei</name>
    <name type="common">Bacillus alvei</name>
    <dbReference type="NCBI Taxonomy" id="44250"/>
    <lineage>
        <taxon>Bacteria</taxon>
        <taxon>Bacillati</taxon>
        <taxon>Bacillota</taxon>
        <taxon>Bacilli</taxon>
        <taxon>Bacillales</taxon>
        <taxon>Paenibacillaceae</taxon>
        <taxon>Paenibacillus</taxon>
    </lineage>
</organism>
<feature type="transmembrane region" description="Helical" evidence="1">
    <location>
        <begin position="15"/>
        <end position="35"/>
    </location>
</feature>
<dbReference type="Proteomes" id="UP000304148">
    <property type="component" value="Chromosome"/>
</dbReference>
<sequence>MMMKGDAVKQLEIEVNYACFVCAVQIQDIAFYYFFPRILSDKQ</sequence>
<proteinExistence type="predicted"/>
<evidence type="ECO:0000256" key="1">
    <source>
        <dbReference type="SAM" id="Phobius"/>
    </source>
</evidence>
<evidence type="ECO:0000313" key="3">
    <source>
        <dbReference type="Proteomes" id="UP000304148"/>
    </source>
</evidence>